<keyword evidence="1" id="KW-0805">Transcription regulation</keyword>
<dbReference type="AlphaFoldDB" id="A0A0G0B9W0"/>
<gene>
    <name evidence="5" type="ORF">UR61_C0004G0003</name>
</gene>
<dbReference type="GO" id="GO:0003700">
    <property type="term" value="F:DNA-binding transcription factor activity"/>
    <property type="evidence" value="ECO:0007669"/>
    <property type="project" value="InterPro"/>
</dbReference>
<comment type="caution">
    <text evidence="5">The sequence shown here is derived from an EMBL/GenBank/DDBJ whole genome shotgun (WGS) entry which is preliminary data.</text>
</comment>
<dbReference type="Pfam" id="PF01047">
    <property type="entry name" value="MarR"/>
    <property type="match status" value="1"/>
</dbReference>
<feature type="domain" description="HTH marR-type" evidence="4">
    <location>
        <begin position="1"/>
        <end position="133"/>
    </location>
</feature>
<dbReference type="PANTHER" id="PTHR42756">
    <property type="entry name" value="TRANSCRIPTIONAL REGULATOR, MARR"/>
    <property type="match status" value="1"/>
</dbReference>
<dbReference type="InterPro" id="IPR000835">
    <property type="entry name" value="HTH_MarR-typ"/>
</dbReference>
<dbReference type="PANTHER" id="PTHR42756:SF1">
    <property type="entry name" value="TRANSCRIPTIONAL REPRESSOR OF EMRAB OPERON"/>
    <property type="match status" value="1"/>
</dbReference>
<dbReference type="PROSITE" id="PS50995">
    <property type="entry name" value="HTH_MARR_2"/>
    <property type="match status" value="1"/>
</dbReference>
<dbReference type="SMART" id="SM00347">
    <property type="entry name" value="HTH_MARR"/>
    <property type="match status" value="1"/>
</dbReference>
<proteinExistence type="predicted"/>
<organism evidence="5 6">
    <name type="scientific">candidate division WS6 bacterium GW2011_GWE1_34_7</name>
    <dbReference type="NCBI Taxonomy" id="1619093"/>
    <lineage>
        <taxon>Bacteria</taxon>
        <taxon>Candidatus Dojkabacteria</taxon>
    </lineage>
</organism>
<sequence>MSLQREILRQAIDLVKHLDLKIDGECNLSPLQLRTLSYVKEFECVKPTDLAKEFNITPATVTAQIDKLVKKGWLKRDGCKDDRRVINISLTPKAKDELEPVIKKTVEKYDWIFEILTENEQKQLLNIFVKVHENAHDMKGVKNE</sequence>
<evidence type="ECO:0000313" key="6">
    <source>
        <dbReference type="Proteomes" id="UP000033866"/>
    </source>
</evidence>
<dbReference type="InterPro" id="IPR036390">
    <property type="entry name" value="WH_DNA-bd_sf"/>
</dbReference>
<dbReference type="Gene3D" id="1.10.10.10">
    <property type="entry name" value="Winged helix-like DNA-binding domain superfamily/Winged helix DNA-binding domain"/>
    <property type="match status" value="1"/>
</dbReference>
<reference evidence="5 6" key="1">
    <citation type="journal article" date="2015" name="Nature">
        <title>rRNA introns, odd ribosomes, and small enigmatic genomes across a large radiation of phyla.</title>
        <authorList>
            <person name="Brown C.T."/>
            <person name="Hug L.A."/>
            <person name="Thomas B.C."/>
            <person name="Sharon I."/>
            <person name="Castelle C.J."/>
            <person name="Singh A."/>
            <person name="Wilkins M.J."/>
            <person name="Williams K.H."/>
            <person name="Banfield J.F."/>
        </authorList>
    </citation>
    <scope>NUCLEOTIDE SEQUENCE [LARGE SCALE GENOMIC DNA]</scope>
</reference>
<dbReference type="SUPFAM" id="SSF46785">
    <property type="entry name" value="Winged helix' DNA-binding domain"/>
    <property type="match status" value="1"/>
</dbReference>
<protein>
    <submittedName>
        <fullName evidence="5">MarR-family transcriptional regulator</fullName>
    </submittedName>
</protein>
<name>A0A0G0B9W0_9BACT</name>
<evidence type="ECO:0000256" key="3">
    <source>
        <dbReference type="ARBA" id="ARBA00023163"/>
    </source>
</evidence>
<dbReference type="InterPro" id="IPR036388">
    <property type="entry name" value="WH-like_DNA-bd_sf"/>
</dbReference>
<dbReference type="GO" id="GO:0003677">
    <property type="term" value="F:DNA binding"/>
    <property type="evidence" value="ECO:0007669"/>
    <property type="project" value="UniProtKB-KW"/>
</dbReference>
<keyword evidence="3" id="KW-0804">Transcription</keyword>
<dbReference type="PRINTS" id="PR00598">
    <property type="entry name" value="HTHMARR"/>
</dbReference>
<dbReference type="Proteomes" id="UP000033866">
    <property type="component" value="Unassembled WGS sequence"/>
</dbReference>
<accession>A0A0G0B9W0</accession>
<evidence type="ECO:0000256" key="2">
    <source>
        <dbReference type="ARBA" id="ARBA00023125"/>
    </source>
</evidence>
<evidence type="ECO:0000313" key="5">
    <source>
        <dbReference type="EMBL" id="KKP66129.1"/>
    </source>
</evidence>
<evidence type="ECO:0000259" key="4">
    <source>
        <dbReference type="PROSITE" id="PS50995"/>
    </source>
</evidence>
<evidence type="ECO:0000256" key="1">
    <source>
        <dbReference type="ARBA" id="ARBA00023015"/>
    </source>
</evidence>
<dbReference type="EMBL" id="LBPV01000004">
    <property type="protein sequence ID" value="KKP66129.1"/>
    <property type="molecule type" value="Genomic_DNA"/>
</dbReference>
<keyword evidence="2" id="KW-0238">DNA-binding</keyword>